<dbReference type="Proteomes" id="UP001155077">
    <property type="component" value="Unassembled WGS sequence"/>
</dbReference>
<protein>
    <submittedName>
        <fullName evidence="2">DUF4402 domain-containing protein</fullName>
    </submittedName>
</protein>
<name>A0ABT0Z4T1_9FLAO</name>
<reference evidence="2" key="1">
    <citation type="submission" date="2022-06" db="EMBL/GenBank/DDBJ databases">
        <title>Gramella sediminis sp. nov., isolated from deep-sea sediment of the Indian Ocean.</title>
        <authorList>
            <person name="Yang L."/>
        </authorList>
    </citation>
    <scope>NUCLEOTIDE SEQUENCE</scope>
    <source>
        <strain evidence="2">HMD3159</strain>
    </source>
</reference>
<comment type="caution">
    <text evidence="2">The sequence shown here is derived from an EMBL/GenBank/DDBJ whole genome shotgun (WGS) entry which is preliminary data.</text>
</comment>
<sequence>MFNSLRFFIPACLFFLISFSGISQRSATASFTATVTIIDPIEIQATSDMNFASIDARNGGTVTLNPDNTRSSSGDVLLDNTSGVSAATFEIKGQSGYSFDLCLPEGDFVLVNGPENITIKDFTSDLKTQTLLAGTQMIRLGATLEIAPNQRPGVYSSPAPIEVTVNYN</sequence>
<dbReference type="InterPro" id="IPR025514">
    <property type="entry name" value="DUF4402"/>
</dbReference>
<dbReference type="EMBL" id="JAMSCK010000004">
    <property type="protein sequence ID" value="MCM8570147.1"/>
    <property type="molecule type" value="Genomic_DNA"/>
</dbReference>
<evidence type="ECO:0000313" key="3">
    <source>
        <dbReference type="Proteomes" id="UP001155077"/>
    </source>
</evidence>
<dbReference type="RefSeq" id="WP_252113963.1">
    <property type="nucleotide sequence ID" value="NZ_JAMSCK010000004.1"/>
</dbReference>
<organism evidence="2 3">
    <name type="scientific">Gramella jeungdoensis</name>
    <dbReference type="NCBI Taxonomy" id="708091"/>
    <lineage>
        <taxon>Bacteria</taxon>
        <taxon>Pseudomonadati</taxon>
        <taxon>Bacteroidota</taxon>
        <taxon>Flavobacteriia</taxon>
        <taxon>Flavobacteriales</taxon>
        <taxon>Flavobacteriaceae</taxon>
        <taxon>Christiangramia</taxon>
    </lineage>
</organism>
<dbReference type="Pfam" id="PF14352">
    <property type="entry name" value="DUF4402"/>
    <property type="match status" value="1"/>
</dbReference>
<proteinExistence type="predicted"/>
<feature type="signal peptide" evidence="1">
    <location>
        <begin position="1"/>
        <end position="25"/>
    </location>
</feature>
<evidence type="ECO:0000313" key="2">
    <source>
        <dbReference type="EMBL" id="MCM8570147.1"/>
    </source>
</evidence>
<gene>
    <name evidence="2" type="ORF">NE848_12210</name>
</gene>
<accession>A0ABT0Z4T1</accession>
<keyword evidence="3" id="KW-1185">Reference proteome</keyword>
<feature type="chain" id="PRO_5045995487" evidence="1">
    <location>
        <begin position="26"/>
        <end position="168"/>
    </location>
</feature>
<keyword evidence="1" id="KW-0732">Signal</keyword>
<evidence type="ECO:0000256" key="1">
    <source>
        <dbReference type="SAM" id="SignalP"/>
    </source>
</evidence>